<dbReference type="SFLD" id="SFLDG01088">
    <property type="entry name" value="antiviral_proteins"/>
    <property type="match status" value="1"/>
</dbReference>
<dbReference type="SMART" id="SM00729">
    <property type="entry name" value="Elp3"/>
    <property type="match status" value="1"/>
</dbReference>
<dbReference type="AlphaFoldDB" id="A0A9W8WPY3"/>
<dbReference type="CDD" id="cd01335">
    <property type="entry name" value="Radical_SAM"/>
    <property type="match status" value="1"/>
</dbReference>
<organism evidence="11 12">
    <name type="scientific">Didymella glomerata</name>
    <dbReference type="NCBI Taxonomy" id="749621"/>
    <lineage>
        <taxon>Eukaryota</taxon>
        <taxon>Fungi</taxon>
        <taxon>Dikarya</taxon>
        <taxon>Ascomycota</taxon>
        <taxon>Pezizomycotina</taxon>
        <taxon>Dothideomycetes</taxon>
        <taxon>Pleosporomycetidae</taxon>
        <taxon>Pleosporales</taxon>
        <taxon>Pleosporineae</taxon>
        <taxon>Didymellaceae</taxon>
        <taxon>Didymella</taxon>
    </lineage>
</organism>
<dbReference type="SFLD" id="SFLDF00318">
    <property type="entry name" value="Viperin"/>
    <property type="match status" value="1"/>
</dbReference>
<dbReference type="GO" id="GO:0051607">
    <property type="term" value="P:defense response to virus"/>
    <property type="evidence" value="ECO:0007669"/>
    <property type="project" value="UniProtKB-KW"/>
</dbReference>
<dbReference type="Gene3D" id="3.20.20.70">
    <property type="entry name" value="Aldolase class I"/>
    <property type="match status" value="1"/>
</dbReference>
<keyword evidence="12" id="KW-1185">Reference proteome</keyword>
<dbReference type="GO" id="GO:0046872">
    <property type="term" value="F:metal ion binding"/>
    <property type="evidence" value="ECO:0007669"/>
    <property type="project" value="UniProtKB-KW"/>
</dbReference>
<accession>A0A9W8WPY3</accession>
<evidence type="ECO:0000256" key="6">
    <source>
        <dbReference type="ARBA" id="ARBA00023014"/>
    </source>
</evidence>
<evidence type="ECO:0000256" key="4">
    <source>
        <dbReference type="ARBA" id="ARBA00022723"/>
    </source>
</evidence>
<dbReference type="InterPro" id="IPR051196">
    <property type="entry name" value="RSAD2/Viperin_antiviral"/>
</dbReference>
<keyword evidence="7" id="KW-0051">Antiviral defense</keyword>
<evidence type="ECO:0000256" key="1">
    <source>
        <dbReference type="ARBA" id="ARBA00001966"/>
    </source>
</evidence>
<proteinExistence type="predicted"/>
<dbReference type="PROSITE" id="PS51918">
    <property type="entry name" value="RADICAL_SAM"/>
    <property type="match status" value="1"/>
</dbReference>
<dbReference type="InterPro" id="IPR007197">
    <property type="entry name" value="rSAM"/>
</dbReference>
<keyword evidence="6" id="KW-0411">Iron-sulfur</keyword>
<evidence type="ECO:0000256" key="3">
    <source>
        <dbReference type="ARBA" id="ARBA00022691"/>
    </source>
</evidence>
<evidence type="ECO:0000313" key="12">
    <source>
        <dbReference type="Proteomes" id="UP001140562"/>
    </source>
</evidence>
<dbReference type="InterPro" id="IPR013785">
    <property type="entry name" value="Aldolase_TIM"/>
</dbReference>
<comment type="cofactor">
    <cofactor evidence="1">
        <name>[4Fe-4S] cluster</name>
        <dbReference type="ChEBI" id="CHEBI:49883"/>
    </cofactor>
</comment>
<keyword evidence="8" id="KW-0496">Mitochondrion</keyword>
<dbReference type="SUPFAM" id="SSF102114">
    <property type="entry name" value="Radical SAM enzymes"/>
    <property type="match status" value="1"/>
</dbReference>
<feature type="region of interest" description="Disordered" evidence="9">
    <location>
        <begin position="348"/>
        <end position="373"/>
    </location>
</feature>
<keyword evidence="2" id="KW-0004">4Fe-4S</keyword>
<evidence type="ECO:0000259" key="10">
    <source>
        <dbReference type="PROSITE" id="PS51918"/>
    </source>
</evidence>
<feature type="domain" description="Radical SAM core" evidence="10">
    <location>
        <begin position="57"/>
        <end position="270"/>
    </location>
</feature>
<evidence type="ECO:0000256" key="2">
    <source>
        <dbReference type="ARBA" id="ARBA00022485"/>
    </source>
</evidence>
<evidence type="ECO:0000256" key="5">
    <source>
        <dbReference type="ARBA" id="ARBA00023004"/>
    </source>
</evidence>
<gene>
    <name evidence="11" type="ORF">N0V87_010028</name>
</gene>
<dbReference type="Proteomes" id="UP001140562">
    <property type="component" value="Unassembled WGS sequence"/>
</dbReference>
<dbReference type="SFLD" id="SFLDS00029">
    <property type="entry name" value="Radical_SAM"/>
    <property type="match status" value="1"/>
</dbReference>
<evidence type="ECO:0000256" key="7">
    <source>
        <dbReference type="ARBA" id="ARBA00023118"/>
    </source>
</evidence>
<keyword evidence="4" id="KW-0479">Metal-binding</keyword>
<dbReference type="EMBL" id="JAPEUV010000201">
    <property type="protein sequence ID" value="KAJ4330394.1"/>
    <property type="molecule type" value="Genomic_DNA"/>
</dbReference>
<evidence type="ECO:0000313" key="11">
    <source>
        <dbReference type="EMBL" id="KAJ4330394.1"/>
    </source>
</evidence>
<dbReference type="InterPro" id="IPR058240">
    <property type="entry name" value="rSAM_sf"/>
</dbReference>
<protein>
    <recommendedName>
        <fullName evidence="10">Radical SAM core domain-containing protein</fullName>
    </recommendedName>
</protein>
<dbReference type="PANTHER" id="PTHR21339">
    <property type="entry name" value="RADICAL S-ADENOSYL METHIONINE DOMAIN-CONTAINING PROTEIN 2"/>
    <property type="match status" value="1"/>
</dbReference>
<dbReference type="GO" id="GO:0051539">
    <property type="term" value="F:4 iron, 4 sulfur cluster binding"/>
    <property type="evidence" value="ECO:0007669"/>
    <property type="project" value="UniProtKB-KW"/>
</dbReference>
<evidence type="ECO:0000256" key="8">
    <source>
        <dbReference type="ARBA" id="ARBA00023128"/>
    </source>
</evidence>
<evidence type="ECO:0000256" key="9">
    <source>
        <dbReference type="SAM" id="MobiDB-lite"/>
    </source>
</evidence>
<name>A0A9W8WPY3_9PLEO</name>
<keyword evidence="3" id="KW-0949">S-adenosyl-L-methionine</keyword>
<dbReference type="NCBIfam" id="NF038283">
    <property type="entry name" value="viperin_w_prok"/>
    <property type="match status" value="1"/>
</dbReference>
<dbReference type="OrthoDB" id="549750at2759"/>
<comment type="caution">
    <text evidence="11">The sequence shown here is derived from an EMBL/GenBank/DDBJ whole genome shotgun (WGS) entry which is preliminary data.</text>
</comment>
<dbReference type="Pfam" id="PF04055">
    <property type="entry name" value="Radical_SAM"/>
    <property type="match status" value="1"/>
</dbReference>
<dbReference type="SFLD" id="SFLDG01067">
    <property type="entry name" value="SPASM/twitch_domain_containing"/>
    <property type="match status" value="1"/>
</dbReference>
<sequence length="373" mass="42466">MLISAVILSGALCALVYGLISRRFKQASTFEANKHVLIPVATGTKGAVFVAIKTAAVFAGTNDPVSVNYFPSRKCNYACGFCFHTDTNDYFLPIEEAKRGLRLLKEAGMRKLNIAGGEPFLHPKFLTEILRYCKEELHVESISIVSNGSKIKREWMRKNCQWLDILAVSCDSFNAETNKLIGRGVDGGNVMRFFQIAEWCRTFEIKSKFNTVVNIHNWDEDMAKQIQRVAPFRWKVFQCLLVEGENDNKDRVRDARGFLISDEQWRTFCDRHQHLPCYVPEDNSSMAGSYLLLDEYMRFMDKGKGELKLSESILDVGVRAAMDQVVWDKKKFIDRGGIHDWSRTDVPEQSTWDVPVPKQSSCGGGSVRKELEY</sequence>
<dbReference type="GO" id="GO:0003824">
    <property type="term" value="F:catalytic activity"/>
    <property type="evidence" value="ECO:0007669"/>
    <property type="project" value="InterPro"/>
</dbReference>
<reference evidence="11" key="1">
    <citation type="submission" date="2022-10" db="EMBL/GenBank/DDBJ databases">
        <title>Tapping the CABI collections for fungal endophytes: first genome assemblies for Collariella, Neodidymelliopsis, Ascochyta clinopodiicola, Didymella pomorum, Didymosphaeria variabile, Neocosmospora piperis and Neocucurbitaria cava.</title>
        <authorList>
            <person name="Hill R."/>
        </authorList>
    </citation>
    <scope>NUCLEOTIDE SEQUENCE</scope>
    <source>
        <strain evidence="11">IMI 360193</strain>
    </source>
</reference>
<keyword evidence="5" id="KW-0408">Iron</keyword>
<dbReference type="PANTHER" id="PTHR21339:SF0">
    <property type="entry name" value="S-ADENOSYLMETHIONINE-DEPENDENT NUCLEOTIDE DEHYDRATASE RSAD2"/>
    <property type="match status" value="1"/>
</dbReference>
<dbReference type="InterPro" id="IPR006638">
    <property type="entry name" value="Elp3/MiaA/NifB-like_rSAM"/>
</dbReference>